<comment type="caution">
    <text evidence="1">The sequence shown here is derived from an EMBL/GenBank/DDBJ whole genome shotgun (WGS) entry which is preliminary data.</text>
</comment>
<sequence length="103" mass="11217">MTMTPADFRDIKGDPAGWSPADFDTYTVLSEICPPPHSAREMQEIAAGHDKDAVRETQIADILAGDGHTEAAGIWLRSAEASREYAGAARQGWQRYQAVLNGE</sequence>
<evidence type="ECO:0000313" key="2">
    <source>
        <dbReference type="Proteomes" id="UP000642673"/>
    </source>
</evidence>
<dbReference type="EMBL" id="BMVP01000026">
    <property type="protein sequence ID" value="GHB84791.1"/>
    <property type="molecule type" value="Genomic_DNA"/>
</dbReference>
<keyword evidence="2" id="KW-1185">Reference proteome</keyword>
<organism evidence="1 2">
    <name type="scientific">Streptomyces cirratus</name>
    <dbReference type="NCBI Taxonomy" id="68187"/>
    <lineage>
        <taxon>Bacteria</taxon>
        <taxon>Bacillati</taxon>
        <taxon>Actinomycetota</taxon>
        <taxon>Actinomycetes</taxon>
        <taxon>Kitasatosporales</taxon>
        <taxon>Streptomycetaceae</taxon>
        <taxon>Streptomyces</taxon>
    </lineage>
</organism>
<proteinExistence type="predicted"/>
<name>A0ABQ3F5B7_9ACTN</name>
<reference evidence="2" key="1">
    <citation type="journal article" date="2019" name="Int. J. Syst. Evol. Microbiol.">
        <title>The Global Catalogue of Microorganisms (GCM) 10K type strain sequencing project: providing services to taxonomists for standard genome sequencing and annotation.</title>
        <authorList>
            <consortium name="The Broad Institute Genomics Platform"/>
            <consortium name="The Broad Institute Genome Sequencing Center for Infectious Disease"/>
            <person name="Wu L."/>
            <person name="Ma J."/>
        </authorList>
    </citation>
    <scope>NUCLEOTIDE SEQUENCE [LARGE SCALE GENOMIC DNA]</scope>
    <source>
        <strain evidence="2">JCM 4738</strain>
    </source>
</reference>
<evidence type="ECO:0000313" key="1">
    <source>
        <dbReference type="EMBL" id="GHB84791.1"/>
    </source>
</evidence>
<protein>
    <submittedName>
        <fullName evidence="1">Uncharacterized protein</fullName>
    </submittedName>
</protein>
<gene>
    <name evidence="1" type="ORF">GCM10010347_64730</name>
</gene>
<dbReference type="RefSeq" id="WP_190187793.1">
    <property type="nucleotide sequence ID" value="NZ_BMVP01000026.1"/>
</dbReference>
<dbReference type="Proteomes" id="UP000642673">
    <property type="component" value="Unassembled WGS sequence"/>
</dbReference>
<accession>A0ABQ3F5B7</accession>